<dbReference type="Gene3D" id="3.90.1590.10">
    <property type="entry name" value="glutathione-dependent formaldehyde- activating enzyme (gfa)"/>
    <property type="match status" value="1"/>
</dbReference>
<dbReference type="AlphaFoldDB" id="A0A7U7ELX5"/>
<keyword evidence="7" id="KW-1185">Reference proteome</keyword>
<evidence type="ECO:0000256" key="4">
    <source>
        <dbReference type="ARBA" id="ARBA00023239"/>
    </source>
</evidence>
<dbReference type="RefSeq" id="WP_187670779.1">
    <property type="nucleotide sequence ID" value="NZ_CAJFCI010000035.1"/>
</dbReference>
<gene>
    <name evidence="6" type="ORF">PSEWESI4_01702</name>
</gene>
<reference evidence="6 7" key="1">
    <citation type="submission" date="2020-08" db="EMBL/GenBank/DDBJ databases">
        <authorList>
            <person name="Criscuolo A."/>
        </authorList>
    </citation>
    <scope>NUCLEOTIDE SEQUENCE [LARGE SCALE GENOMIC DNA]</scope>
    <source>
        <strain evidence="6">CIP111764</strain>
    </source>
</reference>
<evidence type="ECO:0000256" key="1">
    <source>
        <dbReference type="ARBA" id="ARBA00005495"/>
    </source>
</evidence>
<dbReference type="PROSITE" id="PS51891">
    <property type="entry name" value="CENP_V_GFA"/>
    <property type="match status" value="1"/>
</dbReference>
<evidence type="ECO:0000313" key="7">
    <source>
        <dbReference type="Proteomes" id="UP000583387"/>
    </source>
</evidence>
<evidence type="ECO:0000313" key="6">
    <source>
        <dbReference type="EMBL" id="CAD5107429.1"/>
    </source>
</evidence>
<keyword evidence="4" id="KW-0456">Lyase</keyword>
<evidence type="ECO:0000259" key="5">
    <source>
        <dbReference type="PROSITE" id="PS51891"/>
    </source>
</evidence>
<protein>
    <recommendedName>
        <fullName evidence="5">CENP-V/GFA domain-containing protein</fullName>
    </recommendedName>
</protein>
<dbReference type="InterPro" id="IPR011057">
    <property type="entry name" value="Mss4-like_sf"/>
</dbReference>
<sequence length="120" mass="13300">MTMSGSCLCWAVRYEITGSFKLLGNCHCSMCRKAHGAAFVTWGIVDPDQFHWGAGKEFVHGYESSPGNRRCFCKQCGSPLVSTHGIVKAMAPALPRCARFLHFRTLSKEEFIGLLTDSRP</sequence>
<dbReference type="PANTHER" id="PTHR33337:SF40">
    <property type="entry name" value="CENP-V_GFA DOMAIN-CONTAINING PROTEIN-RELATED"/>
    <property type="match status" value="1"/>
</dbReference>
<dbReference type="Pfam" id="PF04828">
    <property type="entry name" value="GFA"/>
    <property type="match status" value="1"/>
</dbReference>
<keyword evidence="2" id="KW-0479">Metal-binding</keyword>
<dbReference type="GO" id="GO:0016846">
    <property type="term" value="F:carbon-sulfur lyase activity"/>
    <property type="evidence" value="ECO:0007669"/>
    <property type="project" value="InterPro"/>
</dbReference>
<proteinExistence type="inferred from homology"/>
<feature type="domain" description="CENP-V/GFA" evidence="5">
    <location>
        <begin position="3"/>
        <end position="120"/>
    </location>
</feature>
<organism evidence="6 7">
    <name type="scientific">Zestomonas carbonaria</name>
    <dbReference type="NCBI Taxonomy" id="2762745"/>
    <lineage>
        <taxon>Bacteria</taxon>
        <taxon>Pseudomonadati</taxon>
        <taxon>Pseudomonadota</taxon>
        <taxon>Gammaproteobacteria</taxon>
        <taxon>Pseudomonadales</taxon>
        <taxon>Pseudomonadaceae</taxon>
        <taxon>Zestomonas</taxon>
    </lineage>
</organism>
<name>A0A7U7ELX5_9GAMM</name>
<dbReference type="GO" id="GO:0046872">
    <property type="term" value="F:metal ion binding"/>
    <property type="evidence" value="ECO:0007669"/>
    <property type="project" value="UniProtKB-KW"/>
</dbReference>
<dbReference type="SUPFAM" id="SSF51316">
    <property type="entry name" value="Mss4-like"/>
    <property type="match status" value="1"/>
</dbReference>
<keyword evidence="3" id="KW-0862">Zinc</keyword>
<evidence type="ECO:0000256" key="2">
    <source>
        <dbReference type="ARBA" id="ARBA00022723"/>
    </source>
</evidence>
<dbReference type="EMBL" id="CAJFCI010000035">
    <property type="protein sequence ID" value="CAD5107429.1"/>
    <property type="molecule type" value="Genomic_DNA"/>
</dbReference>
<comment type="caution">
    <text evidence="6">The sequence shown here is derived from an EMBL/GenBank/DDBJ whole genome shotgun (WGS) entry which is preliminary data.</text>
</comment>
<dbReference type="Proteomes" id="UP000583387">
    <property type="component" value="Unassembled WGS sequence"/>
</dbReference>
<comment type="similarity">
    <text evidence="1">Belongs to the Gfa family.</text>
</comment>
<dbReference type="PANTHER" id="PTHR33337">
    <property type="entry name" value="GFA DOMAIN-CONTAINING PROTEIN"/>
    <property type="match status" value="1"/>
</dbReference>
<accession>A0A7U7ELX5</accession>
<evidence type="ECO:0000256" key="3">
    <source>
        <dbReference type="ARBA" id="ARBA00022833"/>
    </source>
</evidence>
<dbReference type="InterPro" id="IPR006913">
    <property type="entry name" value="CENP-V/GFA"/>
</dbReference>